<evidence type="ECO:0000313" key="2">
    <source>
        <dbReference type="Proteomes" id="UP000182332"/>
    </source>
</evidence>
<evidence type="ECO:0000313" key="1">
    <source>
        <dbReference type="EMBL" id="SET09926.1"/>
    </source>
</evidence>
<dbReference type="RefSeq" id="WP_074886575.1">
    <property type="nucleotide sequence ID" value="NZ_FOHW01000006.1"/>
</dbReference>
<dbReference type="OrthoDB" id="6866891at2"/>
<gene>
    <name evidence="1" type="ORF">SAMN05216197_106133</name>
</gene>
<reference evidence="1 2" key="1">
    <citation type="submission" date="2016-10" db="EMBL/GenBank/DDBJ databases">
        <authorList>
            <person name="de Groot N.N."/>
        </authorList>
    </citation>
    <scope>NUCLEOTIDE SEQUENCE [LARGE SCALE GENOMIC DNA]</scope>
    <source>
        <strain evidence="1 2">DSM 11363</strain>
    </source>
</reference>
<dbReference type="EMBL" id="FOHW01000006">
    <property type="protein sequence ID" value="SET09926.1"/>
    <property type="molecule type" value="Genomic_DNA"/>
</dbReference>
<sequence>MTTHLIEYDDVAYLGFNIGYLEELPQHIEAFKIKLGLVPEAEYGKYKEPVMDQVVATARQGSSLWRTGAKQIRALHQDTQKTLTDMIALLDSNPFDSQIAQLTQDMLRHEAEFKRQQAECDRIIECATQTIPRFMDFMHVRAYEYAERKGLLVKGKSSNVPGTFNSAVTDESSLASARSSLEWHRRAYNTAILSAGNMGAYCSRLSGLLNATVLEIRMLKANQPARRMTVSSQSAASSAREAQRLIDYTFDNILRFSI</sequence>
<dbReference type="AlphaFoldDB" id="A0A1I0BT51"/>
<protein>
    <submittedName>
        <fullName evidence="1">Uncharacterized protein</fullName>
    </submittedName>
</protein>
<organism evidence="1 2">
    <name type="scientific">Pseudomonas graminis</name>
    <dbReference type="NCBI Taxonomy" id="158627"/>
    <lineage>
        <taxon>Bacteria</taxon>
        <taxon>Pseudomonadati</taxon>
        <taxon>Pseudomonadota</taxon>
        <taxon>Gammaproteobacteria</taxon>
        <taxon>Pseudomonadales</taxon>
        <taxon>Pseudomonadaceae</taxon>
        <taxon>Pseudomonas</taxon>
    </lineage>
</organism>
<accession>A0A1I0BT51</accession>
<name>A0A1I0BT51_9PSED</name>
<proteinExistence type="predicted"/>
<dbReference type="Proteomes" id="UP000182332">
    <property type="component" value="Unassembled WGS sequence"/>
</dbReference>